<name>A0A8S5R9K0_9CAUD</name>
<organism evidence="1">
    <name type="scientific">Siphoviridae sp. ctkfT29</name>
    <dbReference type="NCBI Taxonomy" id="2827278"/>
    <lineage>
        <taxon>Viruses</taxon>
        <taxon>Duplodnaviria</taxon>
        <taxon>Heunggongvirae</taxon>
        <taxon>Uroviricota</taxon>
        <taxon>Caudoviricetes</taxon>
    </lineage>
</organism>
<accession>A0A8S5R9K0</accession>
<sequence>MCQREGSVLCAVRLRPACQIASFLRRCTRCIAYGIHTDTLP</sequence>
<dbReference type="EMBL" id="BK015850">
    <property type="protein sequence ID" value="DAE28094.1"/>
    <property type="molecule type" value="Genomic_DNA"/>
</dbReference>
<evidence type="ECO:0000313" key="1">
    <source>
        <dbReference type="EMBL" id="DAE28094.1"/>
    </source>
</evidence>
<proteinExistence type="predicted"/>
<reference evidence="1" key="1">
    <citation type="journal article" date="2021" name="Proc. Natl. Acad. Sci. U.S.A.">
        <title>A Catalog of Tens of Thousands of Viruses from Human Metagenomes Reveals Hidden Associations with Chronic Diseases.</title>
        <authorList>
            <person name="Tisza M.J."/>
            <person name="Buck C.B."/>
        </authorList>
    </citation>
    <scope>NUCLEOTIDE SEQUENCE</scope>
    <source>
        <strain evidence="1">CtkfT29</strain>
    </source>
</reference>
<protein>
    <submittedName>
        <fullName evidence="1">Late expression factor 5</fullName>
    </submittedName>
</protein>